<dbReference type="AlphaFoldDB" id="A0A8H5B031"/>
<feature type="compositionally biased region" description="Low complexity" evidence="1">
    <location>
        <begin position="654"/>
        <end position="689"/>
    </location>
</feature>
<name>A0A8H5B031_9AGAR</name>
<feature type="compositionally biased region" description="Pro residues" evidence="1">
    <location>
        <begin position="747"/>
        <end position="758"/>
    </location>
</feature>
<sequence>MRRLIFSRRSIQARAESALASILLTRYTVLFFVVSLLYCSAEGIVQSLLFRVDVEYSTLTNGIVSGGNIPAKNITWRVGNSYDPSNPIILRMCNDIPHGQTPDPCIVIFNATRDSPFGRDFQPSNLTKTRTLPDWGQGMNVTRVPNAANASLVDSVMLAPAGGGTVVLSEECVQTLVYPAQYLQNLRREDITWIVLQFWLLAISVLAVVYGSVPHVLAVLMTRLISSAWAAYAVWRGPTIATYLREMISDAGTPCSLELYDAFFQRRGALAYADLVLSTTGLAFFSFLSLTLLRTYSAQSFKVVGAPEHIMHINKFFMALLACLQLEVFPLAAGMGLWINVLLTSSILHISEHTNLYEALYISTVIIILPWIATGWHAIRHEKKRLMLGFLAIGFIIISGWAVLFYSIVFRWVFVQWPYLGCWTVASFILLFATMILGVVCRMNFGKGLKEYLHAESTLASLNFAPDAFDVRPSSDGASQRTSSVRKSKEAGLDFKDSDFSDLDLNGPPMFFIASLDNATPPSPDARTVLPGVMSTGGDLEKAISPVTPAFPKLVAVRRANSSSSTASSSSSYSVRRVPVPQIVITGASTTSSSPTSESSFGEPLVSSLSGPRSLYDPRTGAVASAEKQKLRSPFADSSDDDMSDSDESVRAIVSAYGSNSSGSGGSPVPASTSTLNTKTTTATSTSGSRVQDSTGGASGYVTDVSSSESYYSRSTSSPSSTDSESLSAQQRARSPVVPPLRWAVPPQSPAPSGPLPPVRIGGAGSGVAVRPPRPSDAEENFEGL</sequence>
<feature type="transmembrane region" description="Helical" evidence="2">
    <location>
        <begin position="359"/>
        <end position="379"/>
    </location>
</feature>
<dbReference type="OrthoDB" id="3263941at2759"/>
<feature type="region of interest" description="Disordered" evidence="1">
    <location>
        <begin position="587"/>
        <end position="785"/>
    </location>
</feature>
<feature type="compositionally biased region" description="Low complexity" evidence="1">
    <location>
        <begin position="589"/>
        <end position="600"/>
    </location>
</feature>
<feature type="transmembrane region" description="Helical" evidence="2">
    <location>
        <begin position="191"/>
        <end position="209"/>
    </location>
</feature>
<evidence type="ECO:0000313" key="3">
    <source>
        <dbReference type="EMBL" id="KAF5314239.1"/>
    </source>
</evidence>
<feature type="transmembrane region" description="Helical" evidence="2">
    <location>
        <begin position="386"/>
        <end position="410"/>
    </location>
</feature>
<comment type="caution">
    <text evidence="3">The sequence shown here is derived from an EMBL/GenBank/DDBJ whole genome shotgun (WGS) entry which is preliminary data.</text>
</comment>
<dbReference type="PANTHER" id="PTHR34391:SF2">
    <property type="entry name" value="TRP C-TERMINAL DOMAIN-CONTAINING PROTEIN"/>
    <property type="match status" value="1"/>
</dbReference>
<evidence type="ECO:0000256" key="2">
    <source>
        <dbReference type="SAM" id="Phobius"/>
    </source>
</evidence>
<proteinExistence type="predicted"/>
<feature type="transmembrane region" description="Helical" evidence="2">
    <location>
        <begin position="416"/>
        <end position="440"/>
    </location>
</feature>
<accession>A0A8H5B031</accession>
<evidence type="ECO:0000313" key="4">
    <source>
        <dbReference type="Proteomes" id="UP000567179"/>
    </source>
</evidence>
<keyword evidence="2" id="KW-0812">Transmembrane</keyword>
<keyword evidence="2" id="KW-0472">Membrane</keyword>
<dbReference type="InterPro" id="IPR040410">
    <property type="entry name" value="UPF0658_Golgi"/>
</dbReference>
<dbReference type="GO" id="GO:0005794">
    <property type="term" value="C:Golgi apparatus"/>
    <property type="evidence" value="ECO:0007669"/>
    <property type="project" value="TreeGrafter"/>
</dbReference>
<reference evidence="3 4" key="1">
    <citation type="journal article" date="2020" name="ISME J.">
        <title>Uncovering the hidden diversity of litter-decomposition mechanisms in mushroom-forming fungi.</title>
        <authorList>
            <person name="Floudas D."/>
            <person name="Bentzer J."/>
            <person name="Ahren D."/>
            <person name="Johansson T."/>
            <person name="Persson P."/>
            <person name="Tunlid A."/>
        </authorList>
    </citation>
    <scope>NUCLEOTIDE SEQUENCE [LARGE SCALE GENOMIC DNA]</scope>
    <source>
        <strain evidence="3 4">CBS 101986</strain>
    </source>
</reference>
<feature type="transmembrane region" description="Helical" evidence="2">
    <location>
        <begin position="269"/>
        <end position="295"/>
    </location>
</feature>
<feature type="compositionally biased region" description="Low complexity" evidence="1">
    <location>
        <begin position="706"/>
        <end position="728"/>
    </location>
</feature>
<dbReference type="Proteomes" id="UP000567179">
    <property type="component" value="Unassembled WGS sequence"/>
</dbReference>
<protein>
    <submittedName>
        <fullName evidence="3">Uncharacterized protein</fullName>
    </submittedName>
</protein>
<keyword evidence="4" id="KW-1185">Reference proteome</keyword>
<feature type="compositionally biased region" description="Acidic residues" evidence="1">
    <location>
        <begin position="638"/>
        <end position="647"/>
    </location>
</feature>
<organism evidence="3 4">
    <name type="scientific">Psilocybe cf. subviscida</name>
    <dbReference type="NCBI Taxonomy" id="2480587"/>
    <lineage>
        <taxon>Eukaryota</taxon>
        <taxon>Fungi</taxon>
        <taxon>Dikarya</taxon>
        <taxon>Basidiomycota</taxon>
        <taxon>Agaricomycotina</taxon>
        <taxon>Agaricomycetes</taxon>
        <taxon>Agaricomycetidae</taxon>
        <taxon>Agaricales</taxon>
        <taxon>Agaricineae</taxon>
        <taxon>Strophariaceae</taxon>
        <taxon>Psilocybe</taxon>
    </lineage>
</organism>
<keyword evidence="2" id="KW-1133">Transmembrane helix</keyword>
<gene>
    <name evidence="3" type="ORF">D9619_011880</name>
</gene>
<evidence type="ECO:0000256" key="1">
    <source>
        <dbReference type="SAM" id="MobiDB-lite"/>
    </source>
</evidence>
<dbReference type="PANTHER" id="PTHR34391">
    <property type="entry name" value="UPF0658 GOLGI APPARATUS MEMBRANE PROTEIN C1952.10C-RELATED"/>
    <property type="match status" value="1"/>
</dbReference>
<dbReference type="EMBL" id="JAACJJ010000044">
    <property type="protein sequence ID" value="KAF5314239.1"/>
    <property type="molecule type" value="Genomic_DNA"/>
</dbReference>
<feature type="transmembrane region" description="Helical" evidence="2">
    <location>
        <begin position="316"/>
        <end position="339"/>
    </location>
</feature>